<protein>
    <recommendedName>
        <fullName evidence="3">Reverse transcriptase Ty1/copia-type domain-containing protein</fullName>
    </recommendedName>
</protein>
<reference evidence="1" key="1">
    <citation type="submission" date="2018-05" db="EMBL/GenBank/DDBJ databases">
        <title>Draft genome of Mucuna pruriens seed.</title>
        <authorList>
            <person name="Nnadi N.E."/>
            <person name="Vos R."/>
            <person name="Hasami M.H."/>
            <person name="Devisetty U.K."/>
            <person name="Aguiy J.C."/>
        </authorList>
    </citation>
    <scope>NUCLEOTIDE SEQUENCE [LARGE SCALE GENOMIC DNA]</scope>
    <source>
        <strain evidence="1">JCA_2017</strain>
    </source>
</reference>
<accession>A0A371HNJ2</accession>
<feature type="non-terminal residue" evidence="1">
    <location>
        <position position="1"/>
    </location>
</feature>
<comment type="caution">
    <text evidence="1">The sequence shown here is derived from an EMBL/GenBank/DDBJ whole genome shotgun (WGS) entry which is preliminary data.</text>
</comment>
<sequence>MKDEIKSMQDNDIWDLVKSPKGMKPIGCKWLFKIKKILRKEDIYYKEIFSLISSKDSFRIIMTLVAHFDLEIH</sequence>
<evidence type="ECO:0000313" key="2">
    <source>
        <dbReference type="Proteomes" id="UP000257109"/>
    </source>
</evidence>
<dbReference type="OrthoDB" id="411615at2759"/>
<evidence type="ECO:0008006" key="3">
    <source>
        <dbReference type="Google" id="ProtNLM"/>
    </source>
</evidence>
<name>A0A371HNJ2_MUCPR</name>
<dbReference type="Proteomes" id="UP000257109">
    <property type="component" value="Unassembled WGS sequence"/>
</dbReference>
<gene>
    <name evidence="1" type="ORF">CR513_11947</name>
</gene>
<keyword evidence="2" id="KW-1185">Reference proteome</keyword>
<dbReference type="AlphaFoldDB" id="A0A371HNJ2"/>
<dbReference type="EMBL" id="QJKJ01002099">
    <property type="protein sequence ID" value="RDY04349.1"/>
    <property type="molecule type" value="Genomic_DNA"/>
</dbReference>
<evidence type="ECO:0000313" key="1">
    <source>
        <dbReference type="EMBL" id="RDY04349.1"/>
    </source>
</evidence>
<organism evidence="1 2">
    <name type="scientific">Mucuna pruriens</name>
    <name type="common">Velvet bean</name>
    <name type="synonym">Dolichos pruriens</name>
    <dbReference type="NCBI Taxonomy" id="157652"/>
    <lineage>
        <taxon>Eukaryota</taxon>
        <taxon>Viridiplantae</taxon>
        <taxon>Streptophyta</taxon>
        <taxon>Embryophyta</taxon>
        <taxon>Tracheophyta</taxon>
        <taxon>Spermatophyta</taxon>
        <taxon>Magnoliopsida</taxon>
        <taxon>eudicotyledons</taxon>
        <taxon>Gunneridae</taxon>
        <taxon>Pentapetalae</taxon>
        <taxon>rosids</taxon>
        <taxon>fabids</taxon>
        <taxon>Fabales</taxon>
        <taxon>Fabaceae</taxon>
        <taxon>Papilionoideae</taxon>
        <taxon>50 kb inversion clade</taxon>
        <taxon>NPAAA clade</taxon>
        <taxon>indigoferoid/millettioid clade</taxon>
        <taxon>Phaseoleae</taxon>
        <taxon>Mucuna</taxon>
    </lineage>
</organism>
<proteinExistence type="predicted"/>